<evidence type="ECO:0000256" key="1">
    <source>
        <dbReference type="ARBA" id="ARBA00004141"/>
    </source>
</evidence>
<dbReference type="Gene3D" id="1.20.1080.10">
    <property type="entry name" value="Glycerol uptake facilitator protein"/>
    <property type="match status" value="1"/>
</dbReference>
<keyword evidence="3 6" id="KW-1133">Transmembrane helix</keyword>
<sequence length="297" mass="30225">MTYVKPDEVLATAVDAGATKASLSTTEMLVRGVLGGAILACATTLAYQATVQTGQPIVGALVFPVGFVMIVLLGLELVTGSFALIPLAVVKGRASVGAMLRSFGLVLAGHVVGAAGYAAMYVAVISRMGTDTENPLVANLVQIAETKTLGYEALGASGLALVLVKAVLCNWMVTLGVVMAMTSRSTGGKIVAMWLPVTTFFAQGFEHAVVNLFVIPAGMMLGADVTVGDWWLWNQLPVLAGNLVGGVLLTGLGLYWAHRRGLEALTASGARAGLTGDVAGAGAQVAAAPSAPALQDA</sequence>
<dbReference type="Pfam" id="PF01226">
    <property type="entry name" value="Form_Nir_trans"/>
    <property type="match status" value="1"/>
</dbReference>
<protein>
    <submittedName>
        <fullName evidence="7">Formate/nitrite transporter family protein</fullName>
    </submittedName>
</protein>
<evidence type="ECO:0000256" key="6">
    <source>
        <dbReference type="SAM" id="Phobius"/>
    </source>
</evidence>
<evidence type="ECO:0000313" key="7">
    <source>
        <dbReference type="EMBL" id="NYS92030.1"/>
    </source>
</evidence>
<feature type="transmembrane region" description="Helical" evidence="6">
    <location>
        <begin position="159"/>
        <end position="181"/>
    </location>
</feature>
<keyword evidence="2 6" id="KW-0812">Transmembrane</keyword>
<gene>
    <name evidence="7" type="ORF">HZZ10_00550</name>
</gene>
<dbReference type="RefSeq" id="WP_179912024.1">
    <property type="nucleotide sequence ID" value="NZ_JACBYE010000001.1"/>
</dbReference>
<dbReference type="InterPro" id="IPR000292">
    <property type="entry name" value="For/NO2_transpt"/>
</dbReference>
<evidence type="ECO:0000256" key="2">
    <source>
        <dbReference type="ARBA" id="ARBA00022692"/>
    </source>
</evidence>
<evidence type="ECO:0000256" key="4">
    <source>
        <dbReference type="ARBA" id="ARBA00023136"/>
    </source>
</evidence>
<proteinExistence type="inferred from homology"/>
<dbReference type="GO" id="GO:0005886">
    <property type="term" value="C:plasma membrane"/>
    <property type="evidence" value="ECO:0007669"/>
    <property type="project" value="TreeGrafter"/>
</dbReference>
<dbReference type="Proteomes" id="UP000561011">
    <property type="component" value="Unassembled WGS sequence"/>
</dbReference>
<keyword evidence="8" id="KW-1185">Reference proteome</keyword>
<comment type="caution">
    <text evidence="7">The sequence shown here is derived from an EMBL/GenBank/DDBJ whole genome shotgun (WGS) entry which is preliminary data.</text>
</comment>
<keyword evidence="4 6" id="KW-0472">Membrane</keyword>
<dbReference type="PANTHER" id="PTHR30520">
    <property type="entry name" value="FORMATE TRANSPORTER-RELATED"/>
    <property type="match status" value="1"/>
</dbReference>
<comment type="subcellular location">
    <subcellularLocation>
        <location evidence="1">Membrane</location>
        <topology evidence="1">Multi-pass membrane protein</topology>
    </subcellularLocation>
</comment>
<feature type="transmembrane region" description="Helical" evidence="6">
    <location>
        <begin position="102"/>
        <end position="124"/>
    </location>
</feature>
<reference evidence="7 8" key="1">
    <citation type="submission" date="2020-07" db="EMBL/GenBank/DDBJ databases">
        <title>MOT database genomes.</title>
        <authorList>
            <person name="Joseph S."/>
            <person name="Aduse-Opoku J."/>
            <person name="Hashim A."/>
            <person name="Wade W."/>
            <person name="Curtis M."/>
        </authorList>
    </citation>
    <scope>NUCLEOTIDE SEQUENCE [LARGE SCALE GENOMIC DNA]</scope>
    <source>
        <strain evidence="7 8">DSM 100099</strain>
    </source>
</reference>
<name>A0A853ENA3_9MICO</name>
<dbReference type="PANTHER" id="PTHR30520:SF6">
    <property type="entry name" value="FORMATE_NITRATE FAMILY TRANSPORTER (EUROFUNG)"/>
    <property type="match status" value="1"/>
</dbReference>
<evidence type="ECO:0000313" key="8">
    <source>
        <dbReference type="Proteomes" id="UP000561011"/>
    </source>
</evidence>
<feature type="transmembrane region" description="Helical" evidence="6">
    <location>
        <begin position="193"/>
        <end position="215"/>
    </location>
</feature>
<dbReference type="AlphaFoldDB" id="A0A853ENA3"/>
<evidence type="ECO:0000256" key="3">
    <source>
        <dbReference type="ARBA" id="ARBA00022989"/>
    </source>
</evidence>
<feature type="transmembrane region" description="Helical" evidence="6">
    <location>
        <begin position="29"/>
        <end position="49"/>
    </location>
</feature>
<feature type="transmembrane region" description="Helical" evidence="6">
    <location>
        <begin position="235"/>
        <end position="257"/>
    </location>
</feature>
<comment type="similarity">
    <text evidence="5">Belongs to the FNT transporter (TC 1.A.16) family.</text>
</comment>
<organism evidence="7 8">
    <name type="scientific">Sanguibacter inulinus</name>
    <dbReference type="NCBI Taxonomy" id="60922"/>
    <lineage>
        <taxon>Bacteria</taxon>
        <taxon>Bacillati</taxon>
        <taxon>Actinomycetota</taxon>
        <taxon>Actinomycetes</taxon>
        <taxon>Micrococcales</taxon>
        <taxon>Sanguibacteraceae</taxon>
        <taxon>Sanguibacter</taxon>
    </lineage>
</organism>
<evidence type="ECO:0000256" key="5">
    <source>
        <dbReference type="ARBA" id="ARBA00049660"/>
    </source>
</evidence>
<dbReference type="GO" id="GO:0015499">
    <property type="term" value="F:formate transmembrane transporter activity"/>
    <property type="evidence" value="ECO:0007669"/>
    <property type="project" value="TreeGrafter"/>
</dbReference>
<feature type="transmembrane region" description="Helical" evidence="6">
    <location>
        <begin position="61"/>
        <end position="90"/>
    </location>
</feature>
<dbReference type="EMBL" id="JACBYE010000001">
    <property type="protein sequence ID" value="NYS92030.1"/>
    <property type="molecule type" value="Genomic_DNA"/>
</dbReference>
<dbReference type="InterPro" id="IPR023271">
    <property type="entry name" value="Aquaporin-like"/>
</dbReference>
<accession>A0A853ENA3</accession>